<dbReference type="EC" id="3.5.1.16" evidence="4"/>
<gene>
    <name evidence="4" type="ORF">MNBD_PLANCTO02-1822</name>
</gene>
<proteinExistence type="predicted"/>
<dbReference type="InterPro" id="IPR011650">
    <property type="entry name" value="Peptidase_M20_dimer"/>
</dbReference>
<organism evidence="4">
    <name type="scientific">hydrothermal vent metagenome</name>
    <dbReference type="NCBI Taxonomy" id="652676"/>
    <lineage>
        <taxon>unclassified sequences</taxon>
        <taxon>metagenomes</taxon>
        <taxon>ecological metagenomes</taxon>
    </lineage>
</organism>
<dbReference type="SUPFAM" id="SSF55031">
    <property type="entry name" value="Bacterial exopeptidase dimerisation domain"/>
    <property type="match status" value="1"/>
</dbReference>
<keyword evidence="2 4" id="KW-0378">Hydrolase</keyword>
<dbReference type="Gene3D" id="3.30.70.360">
    <property type="match status" value="1"/>
</dbReference>
<dbReference type="PANTHER" id="PTHR43808">
    <property type="entry name" value="ACETYLORNITHINE DEACETYLASE"/>
    <property type="match status" value="1"/>
</dbReference>
<reference evidence="4" key="1">
    <citation type="submission" date="2018-06" db="EMBL/GenBank/DDBJ databases">
        <authorList>
            <person name="Zhirakovskaya E."/>
        </authorList>
    </citation>
    <scope>NUCLEOTIDE SEQUENCE</scope>
</reference>
<dbReference type="Pfam" id="PF07687">
    <property type="entry name" value="M20_dimer"/>
    <property type="match status" value="1"/>
</dbReference>
<dbReference type="InterPro" id="IPR050072">
    <property type="entry name" value="Peptidase_M20A"/>
</dbReference>
<evidence type="ECO:0000313" key="4">
    <source>
        <dbReference type="EMBL" id="VAX39843.1"/>
    </source>
</evidence>
<dbReference type="PANTHER" id="PTHR43808:SF31">
    <property type="entry name" value="N-ACETYL-L-CITRULLINE DEACETYLASE"/>
    <property type="match status" value="1"/>
</dbReference>
<dbReference type="AlphaFoldDB" id="A0A3B1DSN3"/>
<evidence type="ECO:0000256" key="2">
    <source>
        <dbReference type="ARBA" id="ARBA00022801"/>
    </source>
</evidence>
<dbReference type="SUPFAM" id="SSF53187">
    <property type="entry name" value="Zn-dependent exopeptidases"/>
    <property type="match status" value="1"/>
</dbReference>
<dbReference type="GO" id="GO:0008777">
    <property type="term" value="F:acetylornithine deacetylase activity"/>
    <property type="evidence" value="ECO:0007669"/>
    <property type="project" value="UniProtKB-EC"/>
</dbReference>
<dbReference type="EMBL" id="UOGL01000375">
    <property type="protein sequence ID" value="VAX39843.1"/>
    <property type="molecule type" value="Genomic_DNA"/>
</dbReference>
<dbReference type="GO" id="GO:0046872">
    <property type="term" value="F:metal ion binding"/>
    <property type="evidence" value="ECO:0007669"/>
    <property type="project" value="UniProtKB-KW"/>
</dbReference>
<dbReference type="Gene3D" id="3.40.630.10">
    <property type="entry name" value="Zn peptidases"/>
    <property type="match status" value="1"/>
</dbReference>
<dbReference type="InterPro" id="IPR036264">
    <property type="entry name" value="Bact_exopeptidase_dim_dom"/>
</dbReference>
<sequence length="376" mass="42166">MNAFEYTSQLVAFDSVSRVSNVEVSNYAEEQLKQLGFMTERVEYQDENGLSKVNIIAKKGEGLGGMAYFCHTDVVPADTWFFEEHGPFEPTVIEDRLYARGSCDMKGSLACMLEAAGQFDAKELKHPIYITCTADEEIGYYGANEVVKHSKLYREMVQGEVNGIIGEPTMLEVVYAHKGTFGFRAISRGKAAHSSTTHGLNANLAMIPFLAEMKKIHDETMIDPQWQNDEFDPPTISWNIGINDHTSAINITPPQSVCTVYFRPMPGQNVQLLMERARNKAEECGIEFHAKIEATPIYVDPKSPFVQEVLQIANKTTPRTVAYGTDGNAFFREIKKLVVFGPGDIAQAHTHDEFISLEQLELGTQMYANLIRHWCT</sequence>
<keyword evidence="1" id="KW-0479">Metal-binding</keyword>
<dbReference type="InterPro" id="IPR002933">
    <property type="entry name" value="Peptidase_M20"/>
</dbReference>
<accession>A0A3B1DSN3</accession>
<dbReference type="GO" id="GO:0006526">
    <property type="term" value="P:L-arginine biosynthetic process"/>
    <property type="evidence" value="ECO:0007669"/>
    <property type="project" value="TreeGrafter"/>
</dbReference>
<dbReference type="CDD" id="cd03894">
    <property type="entry name" value="M20_ArgE"/>
    <property type="match status" value="1"/>
</dbReference>
<feature type="domain" description="Peptidase M20 dimerisation" evidence="3">
    <location>
        <begin position="175"/>
        <end position="283"/>
    </location>
</feature>
<evidence type="ECO:0000256" key="1">
    <source>
        <dbReference type="ARBA" id="ARBA00022723"/>
    </source>
</evidence>
<name>A0A3B1DSN3_9ZZZZ</name>
<evidence type="ECO:0000259" key="3">
    <source>
        <dbReference type="Pfam" id="PF07687"/>
    </source>
</evidence>
<dbReference type="Pfam" id="PF01546">
    <property type="entry name" value="Peptidase_M20"/>
    <property type="match status" value="1"/>
</dbReference>
<protein>
    <submittedName>
        <fullName evidence="4">Acetylornithine deacetylase</fullName>
        <ecNumber evidence="4">3.5.1.16</ecNumber>
    </submittedName>
</protein>